<protein>
    <submittedName>
        <fullName evidence="2">Uncharacterized protein</fullName>
    </submittedName>
</protein>
<sequence length="153" mass="17416">MTESPDIRSILTSKSRAKVTPRDASLKSMQSASETALIQPQNREIEDPEMAEVKRLQTELERLPQMGKRLAVHLEQTVRSELMQLCEQAEVTPEIFIEAMVVTLQTEPELLAKIIQEAQKRLRQRKQAGVIRRTLAMMEKYVGEGKSEKGKTL</sequence>
<dbReference type="AlphaFoldDB" id="A0A1J1LU01"/>
<feature type="region of interest" description="Disordered" evidence="1">
    <location>
        <begin position="1"/>
        <end position="44"/>
    </location>
</feature>
<dbReference type="STRING" id="671072.PL921470003"/>
<organism evidence="2 3">
    <name type="scientific">Planktothrix tepida PCC 9214</name>
    <dbReference type="NCBI Taxonomy" id="671072"/>
    <lineage>
        <taxon>Bacteria</taxon>
        <taxon>Bacillati</taxon>
        <taxon>Cyanobacteriota</taxon>
        <taxon>Cyanophyceae</taxon>
        <taxon>Oscillatoriophycideae</taxon>
        <taxon>Oscillatoriales</taxon>
        <taxon>Microcoleaceae</taxon>
        <taxon>Planktothrix</taxon>
    </lineage>
</organism>
<accession>A0A1J1LU01</accession>
<evidence type="ECO:0000313" key="3">
    <source>
        <dbReference type="Proteomes" id="UP000184315"/>
    </source>
</evidence>
<keyword evidence="3" id="KW-1185">Reference proteome</keyword>
<dbReference type="OrthoDB" id="462990at2"/>
<evidence type="ECO:0000256" key="1">
    <source>
        <dbReference type="SAM" id="MobiDB-lite"/>
    </source>
</evidence>
<evidence type="ECO:0000313" key="2">
    <source>
        <dbReference type="EMBL" id="CUR35686.1"/>
    </source>
</evidence>
<dbReference type="RefSeq" id="WP_072717021.1">
    <property type="nucleotide sequence ID" value="NZ_LN889763.1"/>
</dbReference>
<dbReference type="EMBL" id="CZDF01000177">
    <property type="protein sequence ID" value="CUR35686.1"/>
    <property type="molecule type" value="Genomic_DNA"/>
</dbReference>
<dbReference type="Pfam" id="PF26392">
    <property type="entry name" value="McdB"/>
    <property type="match status" value="1"/>
</dbReference>
<gene>
    <name evidence="2" type="ORF">PL921470003</name>
</gene>
<proteinExistence type="predicted"/>
<dbReference type="CDD" id="cd21138">
    <property type="entry name" value="McdB-like"/>
    <property type="match status" value="1"/>
</dbReference>
<feature type="compositionally biased region" description="Polar residues" evidence="1">
    <location>
        <begin position="27"/>
        <end position="42"/>
    </location>
</feature>
<reference evidence="3" key="1">
    <citation type="submission" date="2015-10" db="EMBL/GenBank/DDBJ databases">
        <authorList>
            <person name="Regsiter A."/>
            <person name="william w."/>
        </authorList>
    </citation>
    <scope>NUCLEOTIDE SEQUENCE [LARGE SCALE GENOMIC DNA]</scope>
</reference>
<dbReference type="Proteomes" id="UP000184315">
    <property type="component" value="Unassembled WGS sequence"/>
</dbReference>
<dbReference type="InterPro" id="IPR049816">
    <property type="entry name" value="McdB"/>
</dbReference>
<name>A0A1J1LU01_9CYAN</name>